<dbReference type="PANTHER" id="PTHR10527">
    <property type="entry name" value="IMPORTIN BETA"/>
    <property type="match status" value="1"/>
</dbReference>
<accession>T1FPS0</accession>
<dbReference type="RefSeq" id="XP_009015239.1">
    <property type="nucleotide sequence ID" value="XM_009016991.1"/>
</dbReference>
<dbReference type="Pfam" id="PF25780">
    <property type="entry name" value="TPR_IPO5"/>
    <property type="match status" value="1"/>
</dbReference>
<dbReference type="GO" id="GO:0005737">
    <property type="term" value="C:cytoplasm"/>
    <property type="evidence" value="ECO:0000318"/>
    <property type="project" value="GO_Central"/>
</dbReference>
<dbReference type="KEGG" id="hro:HELRODRAFT_188208"/>
<dbReference type="CTD" id="20210817"/>
<dbReference type="GO" id="GO:0005634">
    <property type="term" value="C:nucleus"/>
    <property type="evidence" value="ECO:0000318"/>
    <property type="project" value="GO_Central"/>
</dbReference>
<comment type="subcellular location">
    <subcellularLocation>
        <location evidence="2">Cytoplasm</location>
    </subcellularLocation>
    <subcellularLocation>
        <location evidence="1">Nucleus</location>
    </subcellularLocation>
</comment>
<dbReference type="SUPFAM" id="SSF48371">
    <property type="entry name" value="ARM repeat"/>
    <property type="match status" value="2"/>
</dbReference>
<dbReference type="GO" id="GO:0008139">
    <property type="term" value="F:nuclear localization sequence binding"/>
    <property type="evidence" value="ECO:0000318"/>
    <property type="project" value="GO_Central"/>
</dbReference>
<feature type="domain" description="IPO4/5-like TPR repeats" evidence="10">
    <location>
        <begin position="97"/>
        <end position="163"/>
    </location>
</feature>
<evidence type="ECO:0000313" key="12">
    <source>
        <dbReference type="EnsemblMetazoa" id="HelroP188208"/>
    </source>
</evidence>
<keyword evidence="4" id="KW-0963">Cytoplasm</keyword>
<dbReference type="Pfam" id="PF18829">
    <property type="entry name" value="Importin_rep_6"/>
    <property type="match status" value="1"/>
</dbReference>
<dbReference type="GO" id="GO:0061608">
    <property type="term" value="F:nuclear import signal receptor activity"/>
    <property type="evidence" value="ECO:0000318"/>
    <property type="project" value="GO_Central"/>
</dbReference>
<feature type="domain" description="Importin subunit beta-1/Transportin-1-like TPR repeats" evidence="9">
    <location>
        <begin position="480"/>
        <end position="614"/>
    </location>
</feature>
<dbReference type="InterPro" id="IPR016024">
    <property type="entry name" value="ARM-type_fold"/>
</dbReference>
<dbReference type="InterPro" id="IPR041389">
    <property type="entry name" value="Importin_rep_6"/>
</dbReference>
<dbReference type="GO" id="GO:0006606">
    <property type="term" value="P:protein import into nucleus"/>
    <property type="evidence" value="ECO:0000318"/>
    <property type="project" value="GO_Central"/>
</dbReference>
<sequence length="1071" mass="121368">MAQFGSLIESLLSSDNTIRSTAEDSYESMNAVVKIPGLIQLIIETSVPLEVRGLATVLLRRLYVSNFDDFWPQLPQESQNQLKLQMINCVQQEKNGPIKKKVCEGVAELARNLLDDGVNKWPEFIKFLFECAHSSDADARECALIIFSSVPGIFGNDQNQYLDIRSQATKATASFLTANETDNNLLNHFKELLPYMLQCIAESIEKLEDDSLLKCLIDISEYVPKYFKFQLDMYFNLIIKVLSDDKIEENWKHLALESVVLFAENASAIMRKHSEIITTLVRLVLMMMVDLDDDDDWAIADEIEESDNESNPVVGESALDRLCCGLGGKTMLPHIISIIPVMLQNADWKQRHAGLMAISACGEGCHAQMTQVLPSIVEAILPFFQDQHPRVRYAACNAIGQMSTDFAPALQKKFADKIVPGLLRVMEENFLFPRVQAHSGAALVNFSEDCPKHILTIFLEPIMNQLECVLTTKFNELVEKGNKLVLEQVVTTLASVADTAQEKFEVYYPKFMPCLKYIFQNATSQELRNLRGKTIECISLIGLAVGKEKFMQDCSEMMELLLKTHVDWQDLPDDDPQISYLISAWARICKIMGRDFEPYLPLVMEPVLKAASFKPEVALLDSDDMKVLENDNEWQFVTLEDQQSFGIRTAGLEEKATACQMLVCYARELKGGFVEYTEQVVKIMVSHLKFYFHEGVRVAAAECLPPLLECAQIKGPEYLRNIWQYICPELLKAIESDPELSVKAEHMSSLSQCIELMGVNCLTDELMQKLSVILNDILETHFKRHEEKLKEKQTDEDYDEENESEEENDYNLVLSKVSDIIHSLFGTYKELYLPNFQQLLPQFVRLISPDRPWSDRQWGLCIFDDLLEFAGPSSQMFIQYFLESMVKSITDQRPEVRQAAAYGVGVMAKFGGPAFAGTCSEVLPLLTRVIQEATSRSPENVCATENAISAVAKICRYNSSQISNMNEVLSLWLSWLPIWEDEEEAMQVYDYLCELIELNNPVVLGANNCNLPNLLKIFVQSFHLNAVSIRSETGLRIINIIRQLKGNDQIFHACLSELTPDQQNTLMLALS</sequence>
<dbReference type="PROSITE" id="PS50077">
    <property type="entry name" value="HEAT_REPEAT"/>
    <property type="match status" value="1"/>
</dbReference>
<dbReference type="OMA" id="PKRFVQE"/>
<dbReference type="InterPro" id="IPR058584">
    <property type="entry name" value="IMB1_TNPO1-like_TPR"/>
</dbReference>
<keyword evidence="6" id="KW-0653">Protein transport</keyword>
<keyword evidence="5" id="KW-0677">Repeat</keyword>
<dbReference type="InterPro" id="IPR041653">
    <property type="entry name" value="Importin_rep_4"/>
</dbReference>
<dbReference type="EMBL" id="AMQM01000439">
    <property type="status" value="NOT_ANNOTATED_CDS"/>
    <property type="molecule type" value="Genomic_DNA"/>
</dbReference>
<evidence type="ECO:0000256" key="7">
    <source>
        <dbReference type="ARBA" id="ARBA00023242"/>
    </source>
</evidence>
<reference evidence="13" key="1">
    <citation type="submission" date="2012-12" db="EMBL/GenBank/DDBJ databases">
        <authorList>
            <person name="Hellsten U."/>
            <person name="Grimwood J."/>
            <person name="Chapman J.A."/>
            <person name="Shapiro H."/>
            <person name="Aerts A."/>
            <person name="Otillar R.P."/>
            <person name="Terry A.Y."/>
            <person name="Boore J.L."/>
            <person name="Simakov O."/>
            <person name="Marletaz F."/>
            <person name="Cho S.-J."/>
            <person name="Edsinger-Gonzales E."/>
            <person name="Havlak P."/>
            <person name="Kuo D.-H."/>
            <person name="Larsson T."/>
            <person name="Lv J."/>
            <person name="Arendt D."/>
            <person name="Savage R."/>
            <person name="Osoegawa K."/>
            <person name="de Jong P."/>
            <person name="Lindberg D.R."/>
            <person name="Seaver E.C."/>
            <person name="Weisblat D.A."/>
            <person name="Putnam N.H."/>
            <person name="Grigoriev I.V."/>
            <person name="Rokhsar D.S."/>
        </authorList>
    </citation>
    <scope>NUCLEOTIDE SEQUENCE</scope>
</reference>
<dbReference type="InterPro" id="IPR040122">
    <property type="entry name" value="Importin_beta"/>
</dbReference>
<dbReference type="eggNOG" id="KOG2171">
    <property type="taxonomic scope" value="Eukaryota"/>
</dbReference>
<evidence type="ECO:0000256" key="6">
    <source>
        <dbReference type="ARBA" id="ARBA00022927"/>
    </source>
</evidence>
<dbReference type="Gene3D" id="1.25.10.10">
    <property type="entry name" value="Leucine-rich Repeat Variant"/>
    <property type="match status" value="1"/>
</dbReference>
<evidence type="ECO:0008006" key="14">
    <source>
        <dbReference type="Google" id="ProtNLM"/>
    </source>
</evidence>
<evidence type="ECO:0000256" key="1">
    <source>
        <dbReference type="ARBA" id="ARBA00004123"/>
    </source>
</evidence>
<dbReference type="Proteomes" id="UP000015101">
    <property type="component" value="Unassembled WGS sequence"/>
</dbReference>
<dbReference type="Pfam" id="PF25574">
    <property type="entry name" value="TPR_IMB1"/>
    <property type="match status" value="1"/>
</dbReference>
<dbReference type="InterPro" id="IPR011989">
    <property type="entry name" value="ARM-like"/>
</dbReference>
<name>T1FPS0_HELRO</name>
<keyword evidence="3" id="KW-0813">Transport</keyword>
<dbReference type="AlphaFoldDB" id="T1FPS0"/>
<dbReference type="HOGENOM" id="CLU_003794_0_0_1"/>
<dbReference type="OrthoDB" id="543373at2759"/>
<evidence type="ECO:0000256" key="5">
    <source>
        <dbReference type="ARBA" id="ARBA00022737"/>
    </source>
</evidence>
<dbReference type="InterPro" id="IPR021133">
    <property type="entry name" value="HEAT_type_2"/>
</dbReference>
<dbReference type="InParanoid" id="T1FPS0"/>
<proteinExistence type="predicted"/>
<keyword evidence="7" id="KW-0539">Nucleus</keyword>
<evidence type="ECO:0000313" key="13">
    <source>
        <dbReference type="Proteomes" id="UP000015101"/>
    </source>
</evidence>
<dbReference type="STRING" id="6412.T1FPS0"/>
<dbReference type="Pfam" id="PF13513">
    <property type="entry name" value="HEAT_EZ"/>
    <property type="match status" value="1"/>
</dbReference>
<gene>
    <name evidence="12" type="primary">20210817</name>
    <name evidence="11" type="ORF">HELRODRAFT_188208</name>
</gene>
<reference evidence="11 13" key="2">
    <citation type="journal article" date="2013" name="Nature">
        <title>Insights into bilaterian evolution from three spiralian genomes.</title>
        <authorList>
            <person name="Simakov O."/>
            <person name="Marletaz F."/>
            <person name="Cho S.J."/>
            <person name="Edsinger-Gonzales E."/>
            <person name="Havlak P."/>
            <person name="Hellsten U."/>
            <person name="Kuo D.H."/>
            <person name="Larsson T."/>
            <person name="Lv J."/>
            <person name="Arendt D."/>
            <person name="Savage R."/>
            <person name="Osoegawa K."/>
            <person name="de Jong P."/>
            <person name="Grimwood J."/>
            <person name="Chapman J.A."/>
            <person name="Shapiro H."/>
            <person name="Aerts A."/>
            <person name="Otillar R.P."/>
            <person name="Terry A.Y."/>
            <person name="Boore J.L."/>
            <person name="Grigoriev I.V."/>
            <person name="Lindberg D.R."/>
            <person name="Seaver E.C."/>
            <person name="Weisblat D.A."/>
            <person name="Putnam N.H."/>
            <person name="Rokhsar D.S."/>
        </authorList>
    </citation>
    <scope>NUCLEOTIDE SEQUENCE</scope>
</reference>
<protein>
    <recommendedName>
        <fullName evidence="14">Importin N-terminal domain-containing protein</fullName>
    </recommendedName>
</protein>
<evidence type="ECO:0000256" key="8">
    <source>
        <dbReference type="PROSITE-ProRule" id="PRU00103"/>
    </source>
</evidence>
<keyword evidence="13" id="KW-1185">Reference proteome</keyword>
<evidence type="ECO:0000256" key="4">
    <source>
        <dbReference type="ARBA" id="ARBA00022490"/>
    </source>
</evidence>
<evidence type="ECO:0000256" key="3">
    <source>
        <dbReference type="ARBA" id="ARBA00022448"/>
    </source>
</evidence>
<reference evidence="12" key="3">
    <citation type="submission" date="2015-06" db="UniProtKB">
        <authorList>
            <consortium name="EnsemblMetazoa"/>
        </authorList>
    </citation>
    <scope>IDENTIFICATION</scope>
</reference>
<dbReference type="GeneID" id="20210817"/>
<dbReference type="InterPro" id="IPR057672">
    <property type="entry name" value="TPR_IPO4/5"/>
</dbReference>
<dbReference type="FunCoup" id="T1FPS0">
    <property type="interactions" value="2157"/>
</dbReference>
<dbReference type="Pfam" id="PF18808">
    <property type="entry name" value="Importin_rep_4"/>
    <property type="match status" value="1"/>
</dbReference>
<evidence type="ECO:0000256" key="2">
    <source>
        <dbReference type="ARBA" id="ARBA00004496"/>
    </source>
</evidence>
<evidence type="ECO:0000259" key="9">
    <source>
        <dbReference type="Pfam" id="PF25574"/>
    </source>
</evidence>
<feature type="repeat" description="HEAT" evidence="8">
    <location>
        <begin position="372"/>
        <end position="414"/>
    </location>
</feature>
<evidence type="ECO:0000313" key="11">
    <source>
        <dbReference type="EMBL" id="ESO05871.1"/>
    </source>
</evidence>
<dbReference type="EnsemblMetazoa" id="HelroT188208">
    <property type="protein sequence ID" value="HelroP188208"/>
    <property type="gene ID" value="HelroG188208"/>
</dbReference>
<dbReference type="EMBL" id="KB096324">
    <property type="protein sequence ID" value="ESO05871.1"/>
    <property type="molecule type" value="Genomic_DNA"/>
</dbReference>
<evidence type="ECO:0000259" key="10">
    <source>
        <dbReference type="Pfam" id="PF25780"/>
    </source>
</evidence>
<dbReference type="EMBL" id="AMQM01000440">
    <property type="status" value="NOT_ANNOTATED_CDS"/>
    <property type="molecule type" value="Genomic_DNA"/>
</dbReference>
<organism evidence="12 13">
    <name type="scientific">Helobdella robusta</name>
    <name type="common">Californian leech</name>
    <dbReference type="NCBI Taxonomy" id="6412"/>
    <lineage>
        <taxon>Eukaryota</taxon>
        <taxon>Metazoa</taxon>
        <taxon>Spiralia</taxon>
        <taxon>Lophotrochozoa</taxon>
        <taxon>Annelida</taxon>
        <taxon>Clitellata</taxon>
        <taxon>Hirudinea</taxon>
        <taxon>Rhynchobdellida</taxon>
        <taxon>Glossiphoniidae</taxon>
        <taxon>Helobdella</taxon>
    </lineage>
</organism>